<reference evidence="3 4" key="1">
    <citation type="submission" date="2014-11" db="EMBL/GenBank/DDBJ databases">
        <authorList>
            <person name="Zhu J."/>
            <person name="Qi W."/>
            <person name="Song R."/>
        </authorList>
    </citation>
    <scope>NUCLEOTIDE SEQUENCE [LARGE SCALE GENOMIC DNA]</scope>
</reference>
<evidence type="ECO:0000256" key="1">
    <source>
        <dbReference type="SAM" id="MobiDB-lite"/>
    </source>
</evidence>
<evidence type="ECO:0008006" key="5">
    <source>
        <dbReference type="Google" id="ProtNLM"/>
    </source>
</evidence>
<accession>A0A0G4EBE0</accession>
<dbReference type="AlphaFoldDB" id="A0A0G4EBE0"/>
<sequence>MMLIVLVALAFISSQGAATTIAARNHSEEVSEAESDAVCHLLQPHLQGKDPVPTTLLACHAPYHPLPEPIYDVNPALEKYPLDFLPPSLRTEFENQADGWMMSLDEKVAFIDIATGPDDVMPRKLKEYMKDKPAVQYELPDHTTVERDERDEYDDRNGKWLWRYTASYYPMPHFWQVDLVSHRQVREVSHRQVKAAHNNLGLPANHFTRVILVHCPTGIFLYAPDLPGEVENYEYRPDRPDPELLRALKVSYEDAAKWGSKLRPIRLFWNNLRSLIAPGGKVVIDSLPGSVFAGKACDCSDPSTNPYARFGSNAPHRSCKRHERLHTDICWGNDALREPFDRAIGVFESMDFDLVGPQFDQGELGIVLQPIQRKTAVQQVEEKSPKRAEKRAASSESEVSKQRKLEH</sequence>
<evidence type="ECO:0000313" key="3">
    <source>
        <dbReference type="EMBL" id="CEL92591.1"/>
    </source>
</evidence>
<name>A0A0G4EBE0_VITBC</name>
<dbReference type="InParanoid" id="A0A0G4EBE0"/>
<organism evidence="3 4">
    <name type="scientific">Vitrella brassicaformis (strain CCMP3155)</name>
    <dbReference type="NCBI Taxonomy" id="1169540"/>
    <lineage>
        <taxon>Eukaryota</taxon>
        <taxon>Sar</taxon>
        <taxon>Alveolata</taxon>
        <taxon>Colpodellida</taxon>
        <taxon>Vitrellaceae</taxon>
        <taxon>Vitrella</taxon>
    </lineage>
</organism>
<protein>
    <recommendedName>
        <fullName evidence="5">Methyltransferase</fullName>
    </recommendedName>
</protein>
<evidence type="ECO:0000313" key="4">
    <source>
        <dbReference type="Proteomes" id="UP000041254"/>
    </source>
</evidence>
<keyword evidence="4" id="KW-1185">Reference proteome</keyword>
<keyword evidence="2" id="KW-0732">Signal</keyword>
<dbReference type="EMBL" id="CDMY01000091">
    <property type="protein sequence ID" value="CEL92591.1"/>
    <property type="molecule type" value="Genomic_DNA"/>
</dbReference>
<feature type="region of interest" description="Disordered" evidence="1">
    <location>
        <begin position="375"/>
        <end position="407"/>
    </location>
</feature>
<dbReference type="VEuPathDB" id="CryptoDB:Vbra_6869"/>
<evidence type="ECO:0000256" key="2">
    <source>
        <dbReference type="SAM" id="SignalP"/>
    </source>
</evidence>
<feature type="chain" id="PRO_5005186928" description="Methyltransferase" evidence="2">
    <location>
        <begin position="19"/>
        <end position="407"/>
    </location>
</feature>
<dbReference type="PhylomeDB" id="A0A0G4EBE0"/>
<gene>
    <name evidence="3" type="ORF">Vbra_6869</name>
</gene>
<proteinExistence type="predicted"/>
<dbReference type="Proteomes" id="UP000041254">
    <property type="component" value="Unassembled WGS sequence"/>
</dbReference>
<feature type="compositionally biased region" description="Basic and acidic residues" evidence="1">
    <location>
        <begin position="380"/>
        <end position="407"/>
    </location>
</feature>
<feature type="signal peptide" evidence="2">
    <location>
        <begin position="1"/>
        <end position="18"/>
    </location>
</feature>